<evidence type="ECO:0000313" key="3">
    <source>
        <dbReference type="Proteomes" id="UP001362999"/>
    </source>
</evidence>
<keyword evidence="3" id="KW-1185">Reference proteome</keyword>
<feature type="region of interest" description="Disordered" evidence="1">
    <location>
        <begin position="41"/>
        <end position="94"/>
    </location>
</feature>
<organism evidence="2 3">
    <name type="scientific">Favolaschia claudopus</name>
    <dbReference type="NCBI Taxonomy" id="2862362"/>
    <lineage>
        <taxon>Eukaryota</taxon>
        <taxon>Fungi</taxon>
        <taxon>Dikarya</taxon>
        <taxon>Basidiomycota</taxon>
        <taxon>Agaricomycotina</taxon>
        <taxon>Agaricomycetes</taxon>
        <taxon>Agaricomycetidae</taxon>
        <taxon>Agaricales</taxon>
        <taxon>Marasmiineae</taxon>
        <taxon>Mycenaceae</taxon>
        <taxon>Favolaschia</taxon>
    </lineage>
</organism>
<reference evidence="2 3" key="1">
    <citation type="journal article" date="2024" name="J Genomics">
        <title>Draft genome sequencing and assembly of Favolaschia claudopus CIRM-BRFM 2984 isolated from oak limbs.</title>
        <authorList>
            <person name="Navarro D."/>
            <person name="Drula E."/>
            <person name="Chaduli D."/>
            <person name="Cazenave R."/>
            <person name="Ahrendt S."/>
            <person name="Wang J."/>
            <person name="Lipzen A."/>
            <person name="Daum C."/>
            <person name="Barry K."/>
            <person name="Grigoriev I.V."/>
            <person name="Favel A."/>
            <person name="Rosso M.N."/>
            <person name="Martin F."/>
        </authorList>
    </citation>
    <scope>NUCLEOTIDE SEQUENCE [LARGE SCALE GENOMIC DNA]</scope>
    <source>
        <strain evidence="2 3">CIRM-BRFM 2984</strain>
    </source>
</reference>
<feature type="compositionally biased region" description="Polar residues" evidence="1">
    <location>
        <begin position="77"/>
        <end position="94"/>
    </location>
</feature>
<dbReference type="AlphaFoldDB" id="A0AAV9ZZ26"/>
<accession>A0AAV9ZZ26</accession>
<gene>
    <name evidence="2" type="ORF">R3P38DRAFT_3222889</name>
</gene>
<sequence length="111" mass="12602">MAWQFECCFLRATRRPLHSGNFQRSLYVELDDSPLLQPSAFLKASPPLSPRDDPECHIISHPDLPRPSSVSPPPMRLNSTAMNASQEGMSIPYTTQAELRKPGRRWPAFRL</sequence>
<proteinExistence type="predicted"/>
<feature type="compositionally biased region" description="Basic and acidic residues" evidence="1">
    <location>
        <begin position="50"/>
        <end position="64"/>
    </location>
</feature>
<dbReference type="Proteomes" id="UP001362999">
    <property type="component" value="Unassembled WGS sequence"/>
</dbReference>
<evidence type="ECO:0000313" key="2">
    <source>
        <dbReference type="EMBL" id="KAK6995941.1"/>
    </source>
</evidence>
<name>A0AAV9ZZ26_9AGAR</name>
<evidence type="ECO:0000256" key="1">
    <source>
        <dbReference type="SAM" id="MobiDB-lite"/>
    </source>
</evidence>
<comment type="caution">
    <text evidence="2">The sequence shown here is derived from an EMBL/GenBank/DDBJ whole genome shotgun (WGS) entry which is preliminary data.</text>
</comment>
<dbReference type="EMBL" id="JAWWNJ010000100">
    <property type="protein sequence ID" value="KAK6995941.1"/>
    <property type="molecule type" value="Genomic_DNA"/>
</dbReference>
<protein>
    <submittedName>
        <fullName evidence="2">Uncharacterized protein</fullName>
    </submittedName>
</protein>